<dbReference type="GO" id="GO:0070290">
    <property type="term" value="F:N-acylphosphatidylethanolamine-specific phospholipase D activity"/>
    <property type="evidence" value="ECO:0007669"/>
    <property type="project" value="InterPro"/>
</dbReference>
<dbReference type="InterPro" id="IPR001279">
    <property type="entry name" value="Metallo-B-lactamas"/>
</dbReference>
<organism evidence="2 3">
    <name type="scientific">Leeuwenhoekiella aequorea</name>
    <dbReference type="NCBI Taxonomy" id="283736"/>
    <lineage>
        <taxon>Bacteria</taxon>
        <taxon>Pseudomonadati</taxon>
        <taxon>Bacteroidota</taxon>
        <taxon>Flavobacteriia</taxon>
        <taxon>Flavobacteriales</taxon>
        <taxon>Flavobacteriaceae</taxon>
        <taxon>Leeuwenhoekiella</taxon>
    </lineage>
</organism>
<dbReference type="PANTHER" id="PTHR15032:SF4">
    <property type="entry name" value="N-ACYL-PHOSPHATIDYLETHANOLAMINE-HYDROLYZING PHOSPHOLIPASE D"/>
    <property type="match status" value="1"/>
</dbReference>
<dbReference type="AlphaFoldDB" id="A0A4Q0PAT7"/>
<keyword evidence="3" id="KW-1185">Reference proteome</keyword>
<gene>
    <name evidence="2" type="ORF">DSM00_1040</name>
</gene>
<protein>
    <submittedName>
        <fullName evidence="2">L-ascorbate metabolism protein UlaG (Beta-lactamase superfamily)</fullName>
    </submittedName>
</protein>
<dbReference type="Proteomes" id="UP000289238">
    <property type="component" value="Unassembled WGS sequence"/>
</dbReference>
<dbReference type="Gene3D" id="3.60.15.10">
    <property type="entry name" value="Ribonuclease Z/Hydroxyacylglutathione hydrolase-like"/>
    <property type="match status" value="1"/>
</dbReference>
<comment type="caution">
    <text evidence="2">The sequence shown here is derived from an EMBL/GenBank/DDBJ whole genome shotgun (WGS) entry which is preliminary data.</text>
</comment>
<name>A0A4Q0PAT7_9FLAO</name>
<dbReference type="GO" id="GO:0005737">
    <property type="term" value="C:cytoplasm"/>
    <property type="evidence" value="ECO:0007669"/>
    <property type="project" value="TreeGrafter"/>
</dbReference>
<dbReference type="SUPFAM" id="SSF56281">
    <property type="entry name" value="Metallo-hydrolase/oxidoreductase"/>
    <property type="match status" value="1"/>
</dbReference>
<proteinExistence type="predicted"/>
<dbReference type="Pfam" id="PF12706">
    <property type="entry name" value="Lactamase_B_2"/>
    <property type="match status" value="1"/>
</dbReference>
<reference evidence="2 3" key="1">
    <citation type="submission" date="2018-07" db="EMBL/GenBank/DDBJ databases">
        <title>Leeuwenhoekiella genomics.</title>
        <authorList>
            <person name="Tahon G."/>
            <person name="Willems A."/>
        </authorList>
    </citation>
    <scope>NUCLEOTIDE SEQUENCE [LARGE SCALE GENOMIC DNA]</scope>
    <source>
        <strain evidence="2 3">LMG 22550</strain>
    </source>
</reference>
<feature type="domain" description="Metallo-beta-lactamase" evidence="1">
    <location>
        <begin position="99"/>
        <end position="295"/>
    </location>
</feature>
<evidence type="ECO:0000313" key="2">
    <source>
        <dbReference type="EMBL" id="RXG23426.1"/>
    </source>
</evidence>
<dbReference type="RefSeq" id="WP_128756955.1">
    <property type="nucleotide sequence ID" value="NZ_QOVM01000002.1"/>
</dbReference>
<dbReference type="InterPro" id="IPR024884">
    <property type="entry name" value="NAPE-PLD"/>
</dbReference>
<dbReference type="PIRSF" id="PIRSF038896">
    <property type="entry name" value="NAPE-PLD"/>
    <property type="match status" value="1"/>
</dbReference>
<dbReference type="InterPro" id="IPR036866">
    <property type="entry name" value="RibonucZ/Hydroxyglut_hydro"/>
</dbReference>
<accession>A0A4Q0PAT7</accession>
<dbReference type="EMBL" id="QOVM01000002">
    <property type="protein sequence ID" value="RXG23426.1"/>
    <property type="molecule type" value="Genomic_DNA"/>
</dbReference>
<evidence type="ECO:0000259" key="1">
    <source>
        <dbReference type="Pfam" id="PF12706"/>
    </source>
</evidence>
<evidence type="ECO:0000313" key="3">
    <source>
        <dbReference type="Proteomes" id="UP000289238"/>
    </source>
</evidence>
<dbReference type="OrthoDB" id="9805728at2"/>
<sequence>MFKQFGGKITPELVKRYQKSPNWRDGKFHNLEETSMDVRLSEMPGLLYKLFFGKGSGFTPDKNLAIEEFNTDAFLAPSNSTKYIWYGHGVYLLRINNKTLLIDPMLGPDSAPISPATTPRFSKNTLALIDDFPPIDLMLLTHDHYDHLDYASMKKLIPKIKNFYVALGCGRHLESWGVNARNIQEFDWWNSANFEGIKITFTPSRHFSGRGLLDRAKSLWGGWVFDTSTEKLYHSGDGGYGKHFKEIGEKLGPFDLGFMECGQYGEKWHQIHMFPEESIQAALDAKVNLATPYHWAGFKLALHSWTEPATDFVHQAKLKSVKYTLPKLGELMSLNNVKTKEWWTNQ</sequence>
<dbReference type="PANTHER" id="PTHR15032">
    <property type="entry name" value="N-ACYL-PHOSPHATIDYLETHANOLAMINE-HYDROLYZING PHOSPHOLIPASE D"/>
    <property type="match status" value="1"/>
</dbReference>
<dbReference type="GO" id="GO:0008270">
    <property type="term" value="F:zinc ion binding"/>
    <property type="evidence" value="ECO:0007669"/>
    <property type="project" value="InterPro"/>
</dbReference>